<dbReference type="GO" id="GO:0000160">
    <property type="term" value="P:phosphorelay signal transduction system"/>
    <property type="evidence" value="ECO:0007669"/>
    <property type="project" value="InterPro"/>
</dbReference>
<dbReference type="PANTHER" id="PTHR44591:SF3">
    <property type="entry name" value="RESPONSE REGULATORY DOMAIN-CONTAINING PROTEIN"/>
    <property type="match status" value="1"/>
</dbReference>
<feature type="domain" description="Response regulatory" evidence="3">
    <location>
        <begin position="2"/>
        <end position="119"/>
    </location>
</feature>
<keyword evidence="4" id="KW-0808">Transferase</keyword>
<dbReference type="SUPFAM" id="SSF52172">
    <property type="entry name" value="CheY-like"/>
    <property type="match status" value="1"/>
</dbReference>
<dbReference type="Pfam" id="PF00072">
    <property type="entry name" value="Response_reg"/>
    <property type="match status" value="1"/>
</dbReference>
<evidence type="ECO:0000259" key="3">
    <source>
        <dbReference type="PROSITE" id="PS50110"/>
    </source>
</evidence>
<dbReference type="PROSITE" id="PS50110">
    <property type="entry name" value="RESPONSE_REGULATORY"/>
    <property type="match status" value="1"/>
</dbReference>
<dbReference type="Proteomes" id="UP000244912">
    <property type="component" value="Unassembled WGS sequence"/>
</dbReference>
<dbReference type="AlphaFoldDB" id="A0A2R8C223"/>
<name>A0A2R8C223_9RHOB</name>
<feature type="modified residue" description="4-aspartylphosphate" evidence="2">
    <location>
        <position position="52"/>
    </location>
</feature>
<protein>
    <submittedName>
        <fullName evidence="4">Sporulation initiation phosphotransferase F</fullName>
        <ecNumber evidence="4">2.7.-.-</ecNumber>
    </submittedName>
</protein>
<keyword evidence="5" id="KW-1185">Reference proteome</keyword>
<keyword evidence="1 2" id="KW-0597">Phosphoprotein</keyword>
<dbReference type="InterPro" id="IPR050595">
    <property type="entry name" value="Bact_response_regulator"/>
</dbReference>
<dbReference type="GO" id="GO:0016740">
    <property type="term" value="F:transferase activity"/>
    <property type="evidence" value="ECO:0007669"/>
    <property type="project" value="UniProtKB-KW"/>
</dbReference>
<reference evidence="4 5" key="1">
    <citation type="submission" date="2018-03" db="EMBL/GenBank/DDBJ databases">
        <authorList>
            <person name="Keele B.F."/>
        </authorList>
    </citation>
    <scope>NUCLEOTIDE SEQUENCE [LARGE SCALE GENOMIC DNA]</scope>
    <source>
        <strain evidence="4 5">CECT 8504</strain>
    </source>
</reference>
<evidence type="ECO:0000313" key="5">
    <source>
        <dbReference type="Proteomes" id="UP000244912"/>
    </source>
</evidence>
<sequence length="138" mass="15064">MRVLHVDDDADIREIAELALRLDPAFEVLSAASGAEALDRVSDFAPELCLIDVMMPGMDGPSLWLALRDHPLTADVPVIFMTAMAQSHMVDDLMRLGAIGIIAKPFDPMKLAEEVKEQLESPGLSRTAMYQASSVVTR</sequence>
<evidence type="ECO:0000256" key="2">
    <source>
        <dbReference type="PROSITE-ProRule" id="PRU00169"/>
    </source>
</evidence>
<dbReference type="OrthoDB" id="9800897at2"/>
<dbReference type="InterPro" id="IPR001789">
    <property type="entry name" value="Sig_transdc_resp-reg_receiver"/>
</dbReference>
<evidence type="ECO:0000256" key="1">
    <source>
        <dbReference type="ARBA" id="ARBA00022553"/>
    </source>
</evidence>
<gene>
    <name evidence="4" type="primary">spo0F</name>
    <name evidence="4" type="ORF">PAA8504_04234</name>
</gene>
<dbReference type="SMART" id="SM00448">
    <property type="entry name" value="REC"/>
    <property type="match status" value="1"/>
</dbReference>
<evidence type="ECO:0000313" key="4">
    <source>
        <dbReference type="EMBL" id="SPJ26376.1"/>
    </source>
</evidence>
<organism evidence="4 5">
    <name type="scientific">Palleronia abyssalis</name>
    <dbReference type="NCBI Taxonomy" id="1501240"/>
    <lineage>
        <taxon>Bacteria</taxon>
        <taxon>Pseudomonadati</taxon>
        <taxon>Pseudomonadota</taxon>
        <taxon>Alphaproteobacteria</taxon>
        <taxon>Rhodobacterales</taxon>
        <taxon>Roseobacteraceae</taxon>
        <taxon>Palleronia</taxon>
    </lineage>
</organism>
<dbReference type="EMBL" id="ONZF01000019">
    <property type="protein sequence ID" value="SPJ26376.1"/>
    <property type="molecule type" value="Genomic_DNA"/>
</dbReference>
<accession>A0A2R8C223</accession>
<dbReference type="RefSeq" id="WP_108896066.1">
    <property type="nucleotide sequence ID" value="NZ_ONZF01000019.1"/>
</dbReference>
<dbReference type="Gene3D" id="3.40.50.2300">
    <property type="match status" value="1"/>
</dbReference>
<dbReference type="PANTHER" id="PTHR44591">
    <property type="entry name" value="STRESS RESPONSE REGULATOR PROTEIN 1"/>
    <property type="match status" value="1"/>
</dbReference>
<dbReference type="InterPro" id="IPR011006">
    <property type="entry name" value="CheY-like_superfamily"/>
</dbReference>
<proteinExistence type="predicted"/>
<dbReference type="EC" id="2.7.-.-" evidence="4"/>